<name>A0A0C9WQF9_9AGAR</name>
<organism evidence="2 3">
    <name type="scientific">Laccaria amethystina LaAM-08-1</name>
    <dbReference type="NCBI Taxonomy" id="1095629"/>
    <lineage>
        <taxon>Eukaryota</taxon>
        <taxon>Fungi</taxon>
        <taxon>Dikarya</taxon>
        <taxon>Basidiomycota</taxon>
        <taxon>Agaricomycotina</taxon>
        <taxon>Agaricomycetes</taxon>
        <taxon>Agaricomycetidae</taxon>
        <taxon>Agaricales</taxon>
        <taxon>Agaricineae</taxon>
        <taxon>Hydnangiaceae</taxon>
        <taxon>Laccaria</taxon>
    </lineage>
</organism>
<dbReference type="Proteomes" id="UP000054477">
    <property type="component" value="Unassembled WGS sequence"/>
</dbReference>
<sequence length="80" mass="8915">MTYKHATISSHLPCAVLSPYGHILRDHPFPLPPPPPPRSVTTADVLQCRRWAYSLLRPPSTPPAATLPPDRYKRADECTS</sequence>
<evidence type="ECO:0000313" key="3">
    <source>
        <dbReference type="Proteomes" id="UP000054477"/>
    </source>
</evidence>
<reference evidence="3" key="2">
    <citation type="submission" date="2015-01" db="EMBL/GenBank/DDBJ databases">
        <title>Evolutionary Origins and Diversification of the Mycorrhizal Mutualists.</title>
        <authorList>
            <consortium name="DOE Joint Genome Institute"/>
            <consortium name="Mycorrhizal Genomics Consortium"/>
            <person name="Kohler A."/>
            <person name="Kuo A."/>
            <person name="Nagy L.G."/>
            <person name="Floudas D."/>
            <person name="Copeland A."/>
            <person name="Barry K.W."/>
            <person name="Cichocki N."/>
            <person name="Veneault-Fourrey C."/>
            <person name="LaButti K."/>
            <person name="Lindquist E.A."/>
            <person name="Lipzen A."/>
            <person name="Lundell T."/>
            <person name="Morin E."/>
            <person name="Murat C."/>
            <person name="Riley R."/>
            <person name="Ohm R."/>
            <person name="Sun H."/>
            <person name="Tunlid A."/>
            <person name="Henrissat B."/>
            <person name="Grigoriev I.V."/>
            <person name="Hibbett D.S."/>
            <person name="Martin F."/>
        </authorList>
    </citation>
    <scope>NUCLEOTIDE SEQUENCE [LARGE SCALE GENOMIC DNA]</scope>
    <source>
        <strain evidence="3">LaAM-08-1</strain>
    </source>
</reference>
<evidence type="ECO:0000256" key="1">
    <source>
        <dbReference type="SAM" id="MobiDB-lite"/>
    </source>
</evidence>
<proteinExistence type="predicted"/>
<dbReference type="HOGENOM" id="CLU_2590151_0_0_1"/>
<dbReference type="EMBL" id="KN839350">
    <property type="protein sequence ID" value="KIJ89943.1"/>
    <property type="molecule type" value="Genomic_DNA"/>
</dbReference>
<protein>
    <submittedName>
        <fullName evidence="2">Uncharacterized protein</fullName>
    </submittedName>
</protein>
<reference evidence="2 3" key="1">
    <citation type="submission" date="2014-04" db="EMBL/GenBank/DDBJ databases">
        <authorList>
            <consortium name="DOE Joint Genome Institute"/>
            <person name="Kuo A."/>
            <person name="Kohler A."/>
            <person name="Nagy L.G."/>
            <person name="Floudas D."/>
            <person name="Copeland A."/>
            <person name="Barry K.W."/>
            <person name="Cichocki N."/>
            <person name="Veneault-Fourrey C."/>
            <person name="LaButti K."/>
            <person name="Lindquist E.A."/>
            <person name="Lipzen A."/>
            <person name="Lundell T."/>
            <person name="Morin E."/>
            <person name="Murat C."/>
            <person name="Sun H."/>
            <person name="Tunlid A."/>
            <person name="Henrissat B."/>
            <person name="Grigoriev I.V."/>
            <person name="Hibbett D.S."/>
            <person name="Martin F."/>
            <person name="Nordberg H.P."/>
            <person name="Cantor M.N."/>
            <person name="Hua S.X."/>
        </authorList>
    </citation>
    <scope>NUCLEOTIDE SEQUENCE [LARGE SCALE GENOMIC DNA]</scope>
    <source>
        <strain evidence="2 3">LaAM-08-1</strain>
    </source>
</reference>
<accession>A0A0C9WQF9</accession>
<feature type="compositionally biased region" description="Basic and acidic residues" evidence="1">
    <location>
        <begin position="70"/>
        <end position="80"/>
    </location>
</feature>
<evidence type="ECO:0000313" key="2">
    <source>
        <dbReference type="EMBL" id="KIJ89943.1"/>
    </source>
</evidence>
<dbReference type="AlphaFoldDB" id="A0A0C9WQF9"/>
<keyword evidence="3" id="KW-1185">Reference proteome</keyword>
<feature type="region of interest" description="Disordered" evidence="1">
    <location>
        <begin position="57"/>
        <end position="80"/>
    </location>
</feature>
<gene>
    <name evidence="2" type="ORF">K443DRAFT_15658</name>
</gene>